<evidence type="ECO:0000313" key="3">
    <source>
        <dbReference type="EMBL" id="QEN00617.1"/>
    </source>
</evidence>
<dbReference type="InterPro" id="IPR042095">
    <property type="entry name" value="SUMF_sf"/>
</dbReference>
<proteinExistence type="predicted"/>
<evidence type="ECO:0000313" key="2">
    <source>
        <dbReference type="EMBL" id="MET3605426.1"/>
    </source>
</evidence>
<dbReference type="EMBL" id="JBEPLS010000016">
    <property type="protein sequence ID" value="MET3605426.1"/>
    <property type="molecule type" value="Genomic_DNA"/>
</dbReference>
<dbReference type="InterPro" id="IPR005532">
    <property type="entry name" value="SUMF_dom"/>
</dbReference>
<evidence type="ECO:0000313" key="5">
    <source>
        <dbReference type="Proteomes" id="UP001549111"/>
    </source>
</evidence>
<accession>A0A5C1PYW7</accession>
<dbReference type="RefSeq" id="WP_149503341.1">
    <property type="nucleotide sequence ID" value="NZ_CP035708.1"/>
</dbReference>
<dbReference type="Gene3D" id="3.90.1580.10">
    <property type="entry name" value="paralog of FGE (formylglycine-generating enzyme)"/>
    <property type="match status" value="1"/>
</dbReference>
<keyword evidence="5" id="KW-1185">Reference proteome</keyword>
<protein>
    <recommendedName>
        <fullName evidence="1">Sulfatase-modifying factor enzyme-like domain-containing protein</fullName>
    </recommendedName>
</protein>
<organism evidence="3 4">
    <name type="scientific">Sphaerotilus sulfidivorans</name>
    <dbReference type="NCBI Taxonomy" id="639200"/>
    <lineage>
        <taxon>Bacteria</taxon>
        <taxon>Pseudomonadati</taxon>
        <taxon>Pseudomonadota</taxon>
        <taxon>Betaproteobacteria</taxon>
        <taxon>Burkholderiales</taxon>
        <taxon>Sphaerotilaceae</taxon>
        <taxon>Sphaerotilus</taxon>
    </lineage>
</organism>
<dbReference type="EMBL" id="CP035708">
    <property type="protein sequence ID" value="QEN00617.1"/>
    <property type="molecule type" value="Genomic_DNA"/>
</dbReference>
<dbReference type="InterPro" id="IPR016187">
    <property type="entry name" value="CTDL_fold"/>
</dbReference>
<dbReference type="OrthoDB" id="9768004at2"/>
<evidence type="ECO:0000313" key="4">
    <source>
        <dbReference type="Proteomes" id="UP000323522"/>
    </source>
</evidence>
<dbReference type="PANTHER" id="PTHR23150:SF19">
    <property type="entry name" value="FORMYLGLYCINE-GENERATING ENZYME"/>
    <property type="match status" value="1"/>
</dbReference>
<dbReference type="Proteomes" id="UP000323522">
    <property type="component" value="Chromosome"/>
</dbReference>
<dbReference type="Gene3D" id="3.40.50.300">
    <property type="entry name" value="P-loop containing nucleotide triphosphate hydrolases"/>
    <property type="match status" value="1"/>
</dbReference>
<dbReference type="SUPFAM" id="SSF56436">
    <property type="entry name" value="C-type lectin-like"/>
    <property type="match status" value="1"/>
</dbReference>
<dbReference type="KEGG" id="snn:EWH46_07395"/>
<dbReference type="PANTHER" id="PTHR23150">
    <property type="entry name" value="SULFATASE MODIFYING FACTOR 1, 2"/>
    <property type="match status" value="1"/>
</dbReference>
<name>A0A5C1PYW7_9BURK</name>
<reference evidence="3 4" key="1">
    <citation type="submission" date="2019-02" db="EMBL/GenBank/DDBJ databases">
        <title>Complete Genome Sequence and Methylome Analysis of Sphaerotilus natans subsp. sulfidivorans D-507.</title>
        <authorList>
            <person name="Fomenkov A."/>
            <person name="Gridneva E."/>
            <person name="Smolyakov D."/>
            <person name="Dubinina G."/>
            <person name="Vincze T."/>
            <person name="Grabovich M."/>
            <person name="Roberts R.J."/>
        </authorList>
    </citation>
    <scope>NUCLEOTIDE SEQUENCE [LARGE SCALE GENOMIC DNA]</scope>
    <source>
        <strain evidence="3 4">D-507</strain>
    </source>
</reference>
<dbReference type="InterPro" id="IPR051043">
    <property type="entry name" value="Sulfatase_Mod_Factor_Kinase"/>
</dbReference>
<dbReference type="Pfam" id="PF03781">
    <property type="entry name" value="FGE-sulfatase"/>
    <property type="match status" value="1"/>
</dbReference>
<dbReference type="AlphaFoldDB" id="A0A5C1PYW7"/>
<reference evidence="2 5" key="2">
    <citation type="submission" date="2024-06" db="EMBL/GenBank/DDBJ databases">
        <title>Genomic Encyclopedia of Type Strains, Phase IV (KMG-IV): sequencing the most valuable type-strain genomes for metagenomic binning, comparative biology and taxonomic classification.</title>
        <authorList>
            <person name="Goeker M."/>
        </authorList>
    </citation>
    <scope>NUCLEOTIDE SEQUENCE [LARGE SCALE GENOMIC DNA]</scope>
    <source>
        <strain evidence="2 5">D-501</strain>
    </source>
</reference>
<dbReference type="Proteomes" id="UP001549111">
    <property type="component" value="Unassembled WGS sequence"/>
</dbReference>
<feature type="domain" description="Sulfatase-modifying factor enzyme-like" evidence="1">
    <location>
        <begin position="746"/>
        <end position="814"/>
    </location>
</feature>
<evidence type="ECO:0000259" key="1">
    <source>
        <dbReference type="Pfam" id="PF03781"/>
    </source>
</evidence>
<dbReference type="InterPro" id="IPR027417">
    <property type="entry name" value="P-loop_NTPase"/>
</dbReference>
<dbReference type="GO" id="GO:0120147">
    <property type="term" value="F:formylglycine-generating oxidase activity"/>
    <property type="evidence" value="ECO:0007669"/>
    <property type="project" value="TreeGrafter"/>
</dbReference>
<gene>
    <name evidence="2" type="ORF">ABIC99_003255</name>
    <name evidence="3" type="ORF">EWH46_07395</name>
</gene>
<sequence length="852" mass="95034">MAERVVRIFLASPSADTLEARARVAQVVSEIGADPQYAPHVRLDLRRWDDPARPVVCDRAGNPQQDIVQQVGSPGECDLVIGIFAHTMGGTLPTERFPVPAEREEPWHCSEWEVEQGLIARRAVWVFHDQRPLTATGAKAKRESLAVSEYIERHNPPGAPMREGFNPFSDLDDLAGKLRHGLRQWLSSRYIRGGGADADPAPSDLRAYLGRRSEYWCTGAAGRLDRRFVNLTLMVDHGLTHNGPRHEAQGRYDRLSALLAERPDVGAWVLVGDPGSGKSTILQHHELTTAAAALASEVDAPPEVCVWQRLSEYSHDSAPPAEWLAARWPRDLPALSALPGVARVRFLLDGLNEIKAPDRRRQLEAIDRWTAWAAQQAHQADHVLAPIFSVRTLDQSPLGAGDFEVRQIVVARWSRDQIRDYCAHTLGEGNALWPRIEADRHLLELSELPFNLWAQCELFSALGRAASDRAELMGGLFWQMLVRRVHDGPLKVAGLLGDEDRQLIANGKWKEKLRALPDQQGCLVPWLDEAMQRLHRLGRQVSVSREELLGGLAARAEWATPAQWLYAVRSLQLIGEGGSDEYSTDPLLRCTHQLWQEFFAARGLRFLPGQGADRLPDLRPPALAPLDEVLGKLGVQEPLPGPDPSHWEEPVKLAVQLVRDPLAWVRALEAVNLPLAGRAAVACREKAERLHGAAVFDGLRQALLARSRDPAVDVRLRIEAGLVLGELGDPRFEECIGPHGRYLWPKQWVRVPAGRYTIGHNNGPADEGPETSVTLAAFEMAFAPVTNAEYRCFIDAGGYKDERWWDGDLARQWLREGIRNEAQIELYRGLFTRLRQDCEGTIASYNNLTESD</sequence>